<organism evidence="14 15">
    <name type="scientific">Coniosporium apollinis</name>
    <dbReference type="NCBI Taxonomy" id="61459"/>
    <lineage>
        <taxon>Eukaryota</taxon>
        <taxon>Fungi</taxon>
        <taxon>Dikarya</taxon>
        <taxon>Ascomycota</taxon>
        <taxon>Pezizomycotina</taxon>
        <taxon>Dothideomycetes</taxon>
        <taxon>Dothideomycetes incertae sedis</taxon>
        <taxon>Coniosporium</taxon>
    </lineage>
</organism>
<dbReference type="PROSITE" id="PS50011">
    <property type="entry name" value="PROTEIN_KINASE_DOM"/>
    <property type="match status" value="1"/>
</dbReference>
<evidence type="ECO:0000256" key="1">
    <source>
        <dbReference type="ARBA" id="ARBA00004623"/>
    </source>
</evidence>
<keyword evidence="4" id="KW-0808">Transferase</keyword>
<dbReference type="SUPFAM" id="SSF56112">
    <property type="entry name" value="Protein kinase-like (PK-like)"/>
    <property type="match status" value="1"/>
</dbReference>
<keyword evidence="15" id="KW-1185">Reference proteome</keyword>
<dbReference type="CDD" id="cd13993">
    <property type="entry name" value="STKc_Pat1_like"/>
    <property type="match status" value="1"/>
</dbReference>
<dbReference type="EMBL" id="JAPDRL010000022">
    <property type="protein sequence ID" value="KAJ9666115.1"/>
    <property type="molecule type" value="Genomic_DNA"/>
</dbReference>
<evidence type="ECO:0000259" key="13">
    <source>
        <dbReference type="PROSITE" id="PS50011"/>
    </source>
</evidence>
<dbReference type="InterPro" id="IPR011009">
    <property type="entry name" value="Kinase-like_dom_sf"/>
</dbReference>
<evidence type="ECO:0000256" key="8">
    <source>
        <dbReference type="ARBA" id="ARBA00023006"/>
    </source>
</evidence>
<dbReference type="Proteomes" id="UP001172684">
    <property type="component" value="Unassembled WGS sequence"/>
</dbReference>
<feature type="region of interest" description="Disordered" evidence="12">
    <location>
        <begin position="471"/>
        <end position="506"/>
    </location>
</feature>
<evidence type="ECO:0000313" key="14">
    <source>
        <dbReference type="EMBL" id="KAJ9666115.1"/>
    </source>
</evidence>
<dbReference type="EC" id="2.7.11.1" evidence="2"/>
<feature type="domain" description="Protein kinase" evidence="13">
    <location>
        <begin position="18"/>
        <end position="281"/>
    </location>
</feature>
<comment type="catalytic activity">
    <reaction evidence="11">
        <text>L-seryl-[protein] + ATP = O-phospho-L-seryl-[protein] + ADP + H(+)</text>
        <dbReference type="Rhea" id="RHEA:17989"/>
        <dbReference type="Rhea" id="RHEA-COMP:9863"/>
        <dbReference type="Rhea" id="RHEA-COMP:11604"/>
        <dbReference type="ChEBI" id="CHEBI:15378"/>
        <dbReference type="ChEBI" id="CHEBI:29999"/>
        <dbReference type="ChEBI" id="CHEBI:30616"/>
        <dbReference type="ChEBI" id="CHEBI:83421"/>
        <dbReference type="ChEBI" id="CHEBI:456216"/>
        <dbReference type="EC" id="2.7.11.1"/>
    </reaction>
</comment>
<accession>A0ABQ9NXR9</accession>
<sequence>MDCMRKQFAEGAVLDGRFETISPLNHGSFGMVFMARDLVTGEPVAIKCLTKSSAANNCPSVFAVDEHSEELKIHLRIGSHPNIVNLIHSFETQSHIYLVLEFCPNGDLYEAIRVGRGPLETSHVREFMFQLVDAVEYLHSKGVYHRDIKPENIFLAQDGEMKLGDFGLATTDVWSYESAVGSDRYMAPEQFDPADNGYSPAKADIWAIGICLLNVLFSRNPFAVPALSDPLYADFFNDKQSLFDVFPNMSQDTFGVLTHCLATDPAKRDLGLVRDALERVISFTTDDESLDEFCTEDRDVVPATANREPLRTPSVSSPQVDNGSFPWAKALAMTPPQPIRQLSAIPDTESYSEDLFPCSEQSRRDWFSVKPDTASIASFVDSGLGLSLKSINMLQPETVTVNRSKAMPISGSLPVSSARPIPSMASVLGKKRDFVSKSWSDLWDEEEELQAQPEPDNSVVEGSFLEKVFSKKSKGGLSGRSTPRAGLSEMKNPATINNSRDRSPMAPHKVDERVSEHTGFIFEDHHTAPQRYSPPSKRSIIDKWAALGDRRRGQATPQKAAPSPAPVSARKRSRAASWRRNMGLVNQSPQHHSTYHENKSGVWERKADWSSSKDWRQHPNTSSDSVGDIESARDYFLQPLFRVIILVSSPTLVRLWLAFFILLPTYLLTKALSVLPAVLGNIPLLFDAAGRSELRRQADSYRRKEEHQARQQLNGTFRFQQAQLVSARKHAIRQEANWYPNIEDFEVCGARVNVVVERPVEGRDTGQTVVLLHGGLSWSFMWRELILLLSAAGHTVYAPDLLGHGLSDKPTSLRTISLSLHMCTLIALYEHFDLQSATIVAHDWGGCIAACAAPYLPTSPSPRLLLLDSFLPLRACDLAWGAWSGYLLQFLASGILGTSLPTSLILRLLSPAAVTAEVVKGYTAPYASGGSRTKASLSRFAHLLPPLPDRLLALRHRPTFRVFEGLAGPHVFTNLNAQAALAERGKSVREFWGRCAREGWRVGVLHGRKDGLMDGKGVVEGLLDKQALWVPTRGGLVHGARQLVVEERARRVAGVVCTFLEETEGRAVLVGV</sequence>
<keyword evidence="6 14" id="KW-0418">Kinase</keyword>
<evidence type="ECO:0000256" key="4">
    <source>
        <dbReference type="ARBA" id="ARBA00022679"/>
    </source>
</evidence>
<evidence type="ECO:0000256" key="11">
    <source>
        <dbReference type="ARBA" id="ARBA00048679"/>
    </source>
</evidence>
<dbReference type="PROSITE" id="PS00108">
    <property type="entry name" value="PROTEIN_KINASE_ST"/>
    <property type="match status" value="1"/>
</dbReference>
<reference evidence="14" key="1">
    <citation type="submission" date="2022-10" db="EMBL/GenBank/DDBJ databases">
        <title>Culturing micro-colonial fungi from biological soil crusts in the Mojave desert and describing Neophaeococcomyces mojavensis, and introducing the new genera and species Taxawa tesnikishii.</title>
        <authorList>
            <person name="Kurbessoian T."/>
            <person name="Stajich J.E."/>
        </authorList>
    </citation>
    <scope>NUCLEOTIDE SEQUENCE</scope>
    <source>
        <strain evidence="14">TK_1</strain>
    </source>
</reference>
<comment type="subcellular location">
    <subcellularLocation>
        <location evidence="1">Preautophagosomal structure membrane</location>
        <topology evidence="1">Peripheral membrane protein</topology>
    </subcellularLocation>
</comment>
<proteinExistence type="predicted"/>
<dbReference type="InterPro" id="IPR029058">
    <property type="entry name" value="AB_hydrolase_fold"/>
</dbReference>
<evidence type="ECO:0000256" key="2">
    <source>
        <dbReference type="ARBA" id="ARBA00012513"/>
    </source>
</evidence>
<keyword evidence="5" id="KW-0547">Nucleotide-binding</keyword>
<feature type="region of interest" description="Disordered" evidence="12">
    <location>
        <begin position="549"/>
        <end position="573"/>
    </location>
</feature>
<keyword evidence="8" id="KW-0072">Autophagy</keyword>
<dbReference type="SMART" id="SM00220">
    <property type="entry name" value="S_TKc"/>
    <property type="match status" value="1"/>
</dbReference>
<keyword evidence="3" id="KW-0723">Serine/threonine-protein kinase</keyword>
<dbReference type="PANTHER" id="PTHR24348:SF22">
    <property type="entry name" value="NON-SPECIFIC SERINE_THREONINE PROTEIN KINASE"/>
    <property type="match status" value="1"/>
</dbReference>
<keyword evidence="7" id="KW-0067">ATP-binding</keyword>
<gene>
    <name evidence="14" type="primary">TPK2_1</name>
    <name evidence="14" type="ORF">H2201_003793</name>
</gene>
<dbReference type="InterPro" id="IPR045269">
    <property type="entry name" value="Atg1-like"/>
</dbReference>
<protein>
    <recommendedName>
        <fullName evidence="2">non-specific serine/threonine protein kinase</fullName>
        <ecNumber evidence="2">2.7.11.1</ecNumber>
    </recommendedName>
    <alternativeName>
        <fullName evidence="9">Autophagy-related protein 1</fullName>
    </alternativeName>
</protein>
<name>A0ABQ9NXR9_9PEZI</name>
<evidence type="ECO:0000256" key="10">
    <source>
        <dbReference type="ARBA" id="ARBA00047899"/>
    </source>
</evidence>
<dbReference type="InterPro" id="IPR008271">
    <property type="entry name" value="Ser/Thr_kinase_AS"/>
</dbReference>
<evidence type="ECO:0000313" key="15">
    <source>
        <dbReference type="Proteomes" id="UP001172684"/>
    </source>
</evidence>
<dbReference type="Gene3D" id="1.10.510.10">
    <property type="entry name" value="Transferase(Phosphotransferase) domain 1"/>
    <property type="match status" value="1"/>
</dbReference>
<comment type="caution">
    <text evidence="14">The sequence shown here is derived from an EMBL/GenBank/DDBJ whole genome shotgun (WGS) entry which is preliminary data.</text>
</comment>
<dbReference type="InterPro" id="IPR000719">
    <property type="entry name" value="Prot_kinase_dom"/>
</dbReference>
<comment type="catalytic activity">
    <reaction evidence="10">
        <text>L-threonyl-[protein] + ATP = O-phospho-L-threonyl-[protein] + ADP + H(+)</text>
        <dbReference type="Rhea" id="RHEA:46608"/>
        <dbReference type="Rhea" id="RHEA-COMP:11060"/>
        <dbReference type="Rhea" id="RHEA-COMP:11605"/>
        <dbReference type="ChEBI" id="CHEBI:15378"/>
        <dbReference type="ChEBI" id="CHEBI:30013"/>
        <dbReference type="ChEBI" id="CHEBI:30616"/>
        <dbReference type="ChEBI" id="CHEBI:61977"/>
        <dbReference type="ChEBI" id="CHEBI:456216"/>
        <dbReference type="EC" id="2.7.11.1"/>
    </reaction>
</comment>
<dbReference type="Pfam" id="PF00069">
    <property type="entry name" value="Pkinase"/>
    <property type="match status" value="1"/>
</dbReference>
<dbReference type="Gene3D" id="3.40.50.1820">
    <property type="entry name" value="alpha/beta hydrolase"/>
    <property type="match status" value="1"/>
</dbReference>
<dbReference type="InterPro" id="IPR000073">
    <property type="entry name" value="AB_hydrolase_1"/>
</dbReference>
<evidence type="ECO:0000256" key="6">
    <source>
        <dbReference type="ARBA" id="ARBA00022777"/>
    </source>
</evidence>
<evidence type="ECO:0000256" key="12">
    <source>
        <dbReference type="SAM" id="MobiDB-lite"/>
    </source>
</evidence>
<dbReference type="PANTHER" id="PTHR24348">
    <property type="entry name" value="SERINE/THREONINE-PROTEIN KINASE UNC-51-RELATED"/>
    <property type="match status" value="1"/>
</dbReference>
<dbReference type="SUPFAM" id="SSF53474">
    <property type="entry name" value="alpha/beta-Hydrolases"/>
    <property type="match status" value="1"/>
</dbReference>
<evidence type="ECO:0000256" key="9">
    <source>
        <dbReference type="ARBA" id="ARBA00030237"/>
    </source>
</evidence>
<evidence type="ECO:0000256" key="7">
    <source>
        <dbReference type="ARBA" id="ARBA00022840"/>
    </source>
</evidence>
<evidence type="ECO:0000256" key="5">
    <source>
        <dbReference type="ARBA" id="ARBA00022741"/>
    </source>
</evidence>
<dbReference type="GO" id="GO:0016301">
    <property type="term" value="F:kinase activity"/>
    <property type="evidence" value="ECO:0007669"/>
    <property type="project" value="UniProtKB-KW"/>
</dbReference>
<evidence type="ECO:0000256" key="3">
    <source>
        <dbReference type="ARBA" id="ARBA00022527"/>
    </source>
</evidence>
<dbReference type="Pfam" id="PF00561">
    <property type="entry name" value="Abhydrolase_1"/>
    <property type="match status" value="1"/>
</dbReference>